<dbReference type="EMBL" id="JAERRC010000001">
    <property type="protein sequence ID" value="MBL0703886.1"/>
    <property type="molecule type" value="Genomic_DNA"/>
</dbReference>
<organism evidence="2 3">
    <name type="scientific">Sinomonas cellulolyticus</name>
    <dbReference type="NCBI Taxonomy" id="2801916"/>
    <lineage>
        <taxon>Bacteria</taxon>
        <taxon>Bacillati</taxon>
        <taxon>Actinomycetota</taxon>
        <taxon>Actinomycetes</taxon>
        <taxon>Micrococcales</taxon>
        <taxon>Micrococcaceae</taxon>
        <taxon>Sinomonas</taxon>
    </lineage>
</organism>
<dbReference type="GO" id="GO:0004519">
    <property type="term" value="F:endonuclease activity"/>
    <property type="evidence" value="ECO:0007669"/>
    <property type="project" value="UniProtKB-KW"/>
</dbReference>
<accession>A0ABS1K0Q8</accession>
<gene>
    <name evidence="2" type="ORF">JJE72_00010</name>
</gene>
<keyword evidence="3" id="KW-1185">Reference proteome</keyword>
<dbReference type="Pfam" id="PF13391">
    <property type="entry name" value="HNH_2"/>
    <property type="match status" value="1"/>
</dbReference>
<feature type="domain" description="HNH nuclease" evidence="1">
    <location>
        <begin position="179"/>
        <end position="228"/>
    </location>
</feature>
<dbReference type="Proteomes" id="UP000639051">
    <property type="component" value="Unassembled WGS sequence"/>
</dbReference>
<evidence type="ECO:0000259" key="1">
    <source>
        <dbReference type="Pfam" id="PF13391"/>
    </source>
</evidence>
<sequence>MEWLAARTHDGAEPIGWGELRDFTLAGKSLPLKDRVKGIWKPAGFSAALSITTTYRPEGSERPYDDGVYDHDFLLRYKWNGTDPAEATNRALRAAMEQRVPLIWFVGVAKGLFQPHFPVYVVGEEPTAHQFLVSADAAALGGDSPFEEQLRRYADVTAKHRLFQGIFRSQVLRAYSERCAVCNLGHLPLLDAAHIIPDRDEQGIASVVNGMAMCKIHHAAFDSNLLGVRPDLVVQIRADLLHEIDGPMLRYGLQEMHGRPLMSVPRMRSLRPREDLLEKAWERFKAG</sequence>
<name>A0ABS1K0Q8_9MICC</name>
<keyword evidence="2" id="KW-0378">Hydrolase</keyword>
<protein>
    <submittedName>
        <fullName evidence="2">HNH endonuclease</fullName>
    </submittedName>
</protein>
<reference evidence="2 3" key="1">
    <citation type="submission" date="2021-01" db="EMBL/GenBank/DDBJ databases">
        <title>Genome public.</title>
        <authorList>
            <person name="Liu C."/>
            <person name="Sun Q."/>
        </authorList>
    </citation>
    <scope>NUCLEOTIDE SEQUENCE [LARGE SCALE GENOMIC DNA]</scope>
    <source>
        <strain evidence="2 3">JC656</strain>
    </source>
</reference>
<dbReference type="InterPro" id="IPR003615">
    <property type="entry name" value="HNH_nuc"/>
</dbReference>
<keyword evidence="2" id="KW-0540">Nuclease</keyword>
<evidence type="ECO:0000313" key="3">
    <source>
        <dbReference type="Proteomes" id="UP000639051"/>
    </source>
</evidence>
<evidence type="ECO:0000313" key="2">
    <source>
        <dbReference type="EMBL" id="MBL0703886.1"/>
    </source>
</evidence>
<proteinExistence type="predicted"/>
<keyword evidence="2" id="KW-0255">Endonuclease</keyword>
<comment type="caution">
    <text evidence="2">The sequence shown here is derived from an EMBL/GenBank/DDBJ whole genome shotgun (WGS) entry which is preliminary data.</text>
</comment>